<evidence type="ECO:0000259" key="1">
    <source>
        <dbReference type="Pfam" id="PF22903"/>
    </source>
</evidence>
<name>A0A0C2D037_9BACT</name>
<dbReference type="AlphaFoldDB" id="A0A0C2D037"/>
<dbReference type="GO" id="GO:0016853">
    <property type="term" value="F:isomerase activity"/>
    <property type="evidence" value="ECO:0007669"/>
    <property type="project" value="UniProtKB-KW"/>
</dbReference>
<dbReference type="EMBL" id="JMCC02000093">
    <property type="protein sequence ID" value="KIG13517.1"/>
    <property type="molecule type" value="Genomic_DNA"/>
</dbReference>
<evidence type="ECO:0000313" key="2">
    <source>
        <dbReference type="EMBL" id="KIG13517.1"/>
    </source>
</evidence>
<protein>
    <recommendedName>
        <fullName evidence="1">Diels-Alderase C-terminal domain-containing protein</fullName>
    </recommendedName>
</protein>
<comment type="caution">
    <text evidence="2">The sequence shown here is derived from an EMBL/GenBank/DDBJ whole genome shotgun (WGS) entry which is preliminary data.</text>
</comment>
<sequence length="162" mass="18181">MVNNWYWGRGKAGPYTFITAEIISEKKYGYKPVTVFMLAQDGHVVADDQSKVTFAKSDIHTDNETGKPVANVHSFTYTDETDTYTLTYQRANTILRTHYIESLHGLKKAAARLLGFDGSYTRFSGTIDVAHHKSGGPTETISEPAIWELMYFGKHGHEAKKS</sequence>
<evidence type="ECO:0000313" key="3">
    <source>
        <dbReference type="Proteomes" id="UP000031599"/>
    </source>
</evidence>
<feature type="domain" description="Diels-Alderase C-terminal" evidence="1">
    <location>
        <begin position="2"/>
        <end position="67"/>
    </location>
</feature>
<reference evidence="2 3" key="1">
    <citation type="submission" date="2014-12" db="EMBL/GenBank/DDBJ databases">
        <title>Genome assembly of Enhygromyxa salina DSM 15201.</title>
        <authorList>
            <person name="Sharma G."/>
            <person name="Subramanian S."/>
        </authorList>
    </citation>
    <scope>NUCLEOTIDE SEQUENCE [LARGE SCALE GENOMIC DNA]</scope>
    <source>
        <strain evidence="2 3">DSM 15201</strain>
    </source>
</reference>
<organism evidence="2 3">
    <name type="scientific">Enhygromyxa salina</name>
    <dbReference type="NCBI Taxonomy" id="215803"/>
    <lineage>
        <taxon>Bacteria</taxon>
        <taxon>Pseudomonadati</taxon>
        <taxon>Myxococcota</taxon>
        <taxon>Polyangia</taxon>
        <taxon>Nannocystales</taxon>
        <taxon>Nannocystaceae</taxon>
        <taxon>Enhygromyxa</taxon>
    </lineage>
</organism>
<accession>A0A0C2D037</accession>
<dbReference type="SUPFAM" id="SSF159245">
    <property type="entry name" value="AttH-like"/>
    <property type="match status" value="1"/>
</dbReference>
<dbReference type="Pfam" id="PF22903">
    <property type="entry name" value="DA_C"/>
    <property type="match status" value="1"/>
</dbReference>
<gene>
    <name evidence="2" type="ORF">DB30_07965</name>
</gene>
<proteinExistence type="predicted"/>
<dbReference type="InterPro" id="IPR054499">
    <property type="entry name" value="DA_C"/>
</dbReference>
<dbReference type="Proteomes" id="UP000031599">
    <property type="component" value="Unassembled WGS sequence"/>
</dbReference>